<sequence length="105" mass="11173">MCPWHPQCTLFCCSGRAPPGPSPCIFACGVCWDRRASSAFHQTHSVPPFILALFPPPPRRLLPGACGRAGAGVTGVHRLAMTGQRPNSSPSLEPGDTHLQTEQQG</sequence>
<comment type="caution">
    <text evidence="2">The sequence shown here is derived from an EMBL/GenBank/DDBJ whole genome shotgun (WGS) entry which is preliminary data.</text>
</comment>
<name>A0AAD7T2X3_9TELE</name>
<dbReference type="AlphaFoldDB" id="A0AAD7T2X3"/>
<feature type="region of interest" description="Disordered" evidence="1">
    <location>
        <begin position="80"/>
        <end position="105"/>
    </location>
</feature>
<organism evidence="2 3">
    <name type="scientific">Aldrovandia affinis</name>
    <dbReference type="NCBI Taxonomy" id="143900"/>
    <lineage>
        <taxon>Eukaryota</taxon>
        <taxon>Metazoa</taxon>
        <taxon>Chordata</taxon>
        <taxon>Craniata</taxon>
        <taxon>Vertebrata</taxon>
        <taxon>Euteleostomi</taxon>
        <taxon>Actinopterygii</taxon>
        <taxon>Neopterygii</taxon>
        <taxon>Teleostei</taxon>
        <taxon>Notacanthiformes</taxon>
        <taxon>Halosauridae</taxon>
        <taxon>Aldrovandia</taxon>
    </lineage>
</organism>
<keyword evidence="3" id="KW-1185">Reference proteome</keyword>
<dbReference type="EMBL" id="JAINUG010000017">
    <property type="protein sequence ID" value="KAJ8413013.1"/>
    <property type="molecule type" value="Genomic_DNA"/>
</dbReference>
<gene>
    <name evidence="2" type="ORF">AAFF_G00105950</name>
</gene>
<evidence type="ECO:0000256" key="1">
    <source>
        <dbReference type="SAM" id="MobiDB-lite"/>
    </source>
</evidence>
<dbReference type="Proteomes" id="UP001221898">
    <property type="component" value="Unassembled WGS sequence"/>
</dbReference>
<reference evidence="2" key="1">
    <citation type="journal article" date="2023" name="Science">
        <title>Genome structures resolve the early diversification of teleost fishes.</title>
        <authorList>
            <person name="Parey E."/>
            <person name="Louis A."/>
            <person name="Montfort J."/>
            <person name="Bouchez O."/>
            <person name="Roques C."/>
            <person name="Iampietro C."/>
            <person name="Lluch J."/>
            <person name="Castinel A."/>
            <person name="Donnadieu C."/>
            <person name="Desvignes T."/>
            <person name="Floi Bucao C."/>
            <person name="Jouanno E."/>
            <person name="Wen M."/>
            <person name="Mejri S."/>
            <person name="Dirks R."/>
            <person name="Jansen H."/>
            <person name="Henkel C."/>
            <person name="Chen W.J."/>
            <person name="Zahm M."/>
            <person name="Cabau C."/>
            <person name="Klopp C."/>
            <person name="Thompson A.W."/>
            <person name="Robinson-Rechavi M."/>
            <person name="Braasch I."/>
            <person name="Lecointre G."/>
            <person name="Bobe J."/>
            <person name="Postlethwait J.H."/>
            <person name="Berthelot C."/>
            <person name="Roest Crollius H."/>
            <person name="Guiguen Y."/>
        </authorList>
    </citation>
    <scope>NUCLEOTIDE SEQUENCE</scope>
    <source>
        <strain evidence="2">NC1722</strain>
    </source>
</reference>
<proteinExistence type="predicted"/>
<evidence type="ECO:0000313" key="3">
    <source>
        <dbReference type="Proteomes" id="UP001221898"/>
    </source>
</evidence>
<evidence type="ECO:0000313" key="2">
    <source>
        <dbReference type="EMBL" id="KAJ8413013.1"/>
    </source>
</evidence>
<accession>A0AAD7T2X3</accession>
<protein>
    <submittedName>
        <fullName evidence="2">Uncharacterized protein</fullName>
    </submittedName>
</protein>